<sequence length="269" mass="31158">MELYDTIFKRKSIRKYSRGKLSKELLEKINKIVKNTDRLYNDINMQVHMIEDGESIGKIISGIIGSYGKIKAPHYLLVSSEEKEGYLENIGYTLEYVVLQLTKMGIATCWIGGQMKKKLVKDIIKLEKGQLPILLISFGYPEEKEVLLRNPEKIKRKDLSEIVVGDIDETWTKILNAARYAPSAVNSQPWRFIVDNEQNAIHACVIRRKNIITKHFLEKTNMIDIGIALRHIDIAAKYFSKDIEFKKIEFNKDKNYIYITSIVEKNSLE</sequence>
<comment type="cofactor">
    <cofactor evidence="1">
        <name>FMN</name>
        <dbReference type="ChEBI" id="CHEBI:58210"/>
    </cofactor>
</comment>
<dbReference type="EMBL" id="MCIB01000037">
    <property type="protein sequence ID" value="RKD29561.1"/>
    <property type="molecule type" value="Genomic_DNA"/>
</dbReference>
<accession>A0A419SWI7</accession>
<dbReference type="InterPro" id="IPR029478">
    <property type="entry name" value="TM1586_NiRdase"/>
</dbReference>
<dbReference type="Pfam" id="PF14512">
    <property type="entry name" value="TM1586_NiRdase"/>
    <property type="match status" value="1"/>
</dbReference>
<dbReference type="PANTHER" id="PTHR43673:SF2">
    <property type="entry name" value="NITROREDUCTASE"/>
    <property type="match status" value="1"/>
</dbReference>
<gene>
    <name evidence="7" type="ORF">BET03_05745</name>
</gene>
<feature type="domain" description="Putative nitroreductase TM1586" evidence="6">
    <location>
        <begin position="2"/>
        <end position="236"/>
    </location>
</feature>
<dbReference type="AlphaFoldDB" id="A0A419SWI7"/>
<proteinExistence type="inferred from homology"/>
<keyword evidence="8" id="KW-1185">Reference proteome</keyword>
<dbReference type="PANTHER" id="PTHR43673">
    <property type="entry name" value="NAD(P)H NITROREDUCTASE YDGI-RELATED"/>
    <property type="match status" value="1"/>
</dbReference>
<protein>
    <recommendedName>
        <fullName evidence="6">Putative nitroreductase TM1586 domain-containing protein</fullName>
    </recommendedName>
</protein>
<evidence type="ECO:0000313" key="8">
    <source>
        <dbReference type="Proteomes" id="UP000284177"/>
    </source>
</evidence>
<comment type="similarity">
    <text evidence="2">Belongs to the nitroreductase family.</text>
</comment>
<dbReference type="SUPFAM" id="SSF55469">
    <property type="entry name" value="FMN-dependent nitroreductase-like"/>
    <property type="match status" value="2"/>
</dbReference>
<keyword evidence="5" id="KW-0560">Oxidoreductase</keyword>
<evidence type="ECO:0000256" key="1">
    <source>
        <dbReference type="ARBA" id="ARBA00001917"/>
    </source>
</evidence>
<evidence type="ECO:0000256" key="2">
    <source>
        <dbReference type="ARBA" id="ARBA00007118"/>
    </source>
</evidence>
<keyword evidence="3" id="KW-0285">Flavoprotein</keyword>
<organism evidence="7 8">
    <name type="scientific">Thermohalobacter berrensis</name>
    <dbReference type="NCBI Taxonomy" id="99594"/>
    <lineage>
        <taxon>Bacteria</taxon>
        <taxon>Bacillati</taxon>
        <taxon>Bacillota</taxon>
        <taxon>Tissierellia</taxon>
        <taxon>Tissierellales</taxon>
        <taxon>Thermohalobacteraceae</taxon>
        <taxon>Thermohalobacter</taxon>
    </lineage>
</organism>
<reference evidence="7 8" key="1">
    <citation type="submission" date="2016-08" db="EMBL/GenBank/DDBJ databases">
        <title>Novel Firmicutes and Novel Genomes.</title>
        <authorList>
            <person name="Poppleton D.I."/>
            <person name="Gribaldo S."/>
        </authorList>
    </citation>
    <scope>NUCLEOTIDE SEQUENCE [LARGE SCALE GENOMIC DNA]</scope>
    <source>
        <strain evidence="7 8">CTT3</strain>
    </source>
</reference>
<evidence type="ECO:0000313" key="7">
    <source>
        <dbReference type="EMBL" id="RKD29561.1"/>
    </source>
</evidence>
<evidence type="ECO:0000256" key="4">
    <source>
        <dbReference type="ARBA" id="ARBA00022643"/>
    </source>
</evidence>
<dbReference type="Gene3D" id="3.40.109.10">
    <property type="entry name" value="NADH Oxidase"/>
    <property type="match status" value="1"/>
</dbReference>
<dbReference type="GO" id="GO:0016491">
    <property type="term" value="F:oxidoreductase activity"/>
    <property type="evidence" value="ECO:0007669"/>
    <property type="project" value="UniProtKB-KW"/>
</dbReference>
<dbReference type="CDD" id="cd02062">
    <property type="entry name" value="Nitro_FMN_reductase"/>
    <property type="match status" value="1"/>
</dbReference>
<evidence type="ECO:0000259" key="6">
    <source>
        <dbReference type="Pfam" id="PF14512"/>
    </source>
</evidence>
<name>A0A419SWI7_9FIRM</name>
<comment type="caution">
    <text evidence="7">The sequence shown here is derived from an EMBL/GenBank/DDBJ whole genome shotgun (WGS) entry which is preliminary data.</text>
</comment>
<dbReference type="Gene3D" id="3.40.109.30">
    <property type="entry name" value="putative nitroreductase (tm1586), domain 2"/>
    <property type="match status" value="1"/>
</dbReference>
<dbReference type="InterPro" id="IPR000415">
    <property type="entry name" value="Nitroreductase-like"/>
</dbReference>
<evidence type="ECO:0000256" key="3">
    <source>
        <dbReference type="ARBA" id="ARBA00022630"/>
    </source>
</evidence>
<dbReference type="RefSeq" id="WP_120170509.1">
    <property type="nucleotide sequence ID" value="NZ_MCIB01000037.1"/>
</dbReference>
<keyword evidence="4" id="KW-0288">FMN</keyword>
<dbReference type="OrthoDB" id="9814075at2"/>
<dbReference type="Proteomes" id="UP000284177">
    <property type="component" value="Unassembled WGS sequence"/>
</dbReference>
<evidence type="ECO:0000256" key="5">
    <source>
        <dbReference type="ARBA" id="ARBA00023002"/>
    </source>
</evidence>